<accession>A0ABR4Q770</accession>
<dbReference type="EMBL" id="JAKROA010000008">
    <property type="protein sequence ID" value="KAL5105541.1"/>
    <property type="molecule type" value="Genomic_DNA"/>
</dbReference>
<evidence type="ECO:0000313" key="1">
    <source>
        <dbReference type="EMBL" id="KAL5105541.1"/>
    </source>
</evidence>
<keyword evidence="2" id="KW-1185">Reference proteome</keyword>
<reference evidence="1 2" key="1">
    <citation type="journal article" date="2022" name="Front. Cell. Infect. Microbiol.">
        <title>The Genomes of Two Strains of Taenia crassiceps the Animal Model for the Study of Human Cysticercosis.</title>
        <authorList>
            <person name="Bobes R.J."/>
            <person name="Estrada K."/>
            <person name="Rios-Valencia D.G."/>
            <person name="Calderon-Gallegos A."/>
            <person name="de la Torre P."/>
            <person name="Carrero J.C."/>
            <person name="Sanchez-Flores A."/>
            <person name="Laclette J.P."/>
        </authorList>
    </citation>
    <scope>NUCLEOTIDE SEQUENCE [LARGE SCALE GENOMIC DNA]</scope>
    <source>
        <strain evidence="1">WFUcys</strain>
    </source>
</reference>
<evidence type="ECO:0000313" key="2">
    <source>
        <dbReference type="Proteomes" id="UP001651158"/>
    </source>
</evidence>
<gene>
    <name evidence="1" type="ORF">TcWFU_007675</name>
</gene>
<comment type="caution">
    <text evidence="1">The sequence shown here is derived from an EMBL/GenBank/DDBJ whole genome shotgun (WGS) entry which is preliminary data.</text>
</comment>
<name>A0ABR4Q770_9CEST</name>
<dbReference type="Proteomes" id="UP001651158">
    <property type="component" value="Unassembled WGS sequence"/>
</dbReference>
<sequence>MLGRNRGFCLNDTKEIKDKYHLSIGRDATHMPAMAAMEGMLLTAADIMDVLAVVDVVVAAGAGMVEGAVVVAVVTPVFHACGIVEDGLKPCGI</sequence>
<protein>
    <submittedName>
        <fullName evidence="1">Uncharacterized protein</fullName>
    </submittedName>
</protein>
<proteinExistence type="predicted"/>
<organism evidence="1 2">
    <name type="scientific">Taenia crassiceps</name>
    <dbReference type="NCBI Taxonomy" id="6207"/>
    <lineage>
        <taxon>Eukaryota</taxon>
        <taxon>Metazoa</taxon>
        <taxon>Spiralia</taxon>
        <taxon>Lophotrochozoa</taxon>
        <taxon>Platyhelminthes</taxon>
        <taxon>Cestoda</taxon>
        <taxon>Eucestoda</taxon>
        <taxon>Cyclophyllidea</taxon>
        <taxon>Taeniidae</taxon>
        <taxon>Taenia</taxon>
    </lineage>
</organism>